<feature type="domain" description="Myb-like" evidence="11">
    <location>
        <begin position="367"/>
        <end position="418"/>
    </location>
</feature>
<dbReference type="SUPFAM" id="SSF47986">
    <property type="entry name" value="DEATH domain"/>
    <property type="match status" value="1"/>
</dbReference>
<comment type="caution">
    <text evidence="16">The sequence shown here is derived from an EMBL/GenBank/DDBJ whole genome shotgun (WGS) entry which is preliminary data.</text>
</comment>
<keyword evidence="8" id="KW-0479">Metal-binding</keyword>
<feature type="domain" description="HTH myb-type" evidence="14">
    <location>
        <begin position="260"/>
        <end position="316"/>
    </location>
</feature>
<feature type="region of interest" description="Disordered" evidence="10">
    <location>
        <begin position="1069"/>
        <end position="1107"/>
    </location>
</feature>
<dbReference type="InterPro" id="IPR001315">
    <property type="entry name" value="CARD"/>
</dbReference>
<keyword evidence="6" id="KW-0804">Transcription</keyword>
<dbReference type="FunFam" id="1.10.10.60:FF:000314">
    <property type="entry name" value="Small nuclear RNA-activating complex, polypeptide 4"/>
    <property type="match status" value="1"/>
</dbReference>
<accession>A0A3M0IWY9</accession>
<dbReference type="PROSITE" id="PS51501">
    <property type="entry name" value="ZF_DNL"/>
    <property type="match status" value="1"/>
</dbReference>
<evidence type="ECO:0000313" key="16">
    <source>
        <dbReference type="EMBL" id="RMB93344.1"/>
    </source>
</evidence>
<feature type="domain" description="Myb-like" evidence="11">
    <location>
        <begin position="316"/>
        <end position="366"/>
    </location>
</feature>
<dbReference type="GO" id="GO:0000978">
    <property type="term" value="F:RNA polymerase II cis-regulatory region sequence-specific DNA binding"/>
    <property type="evidence" value="ECO:0007669"/>
    <property type="project" value="TreeGrafter"/>
</dbReference>
<evidence type="ECO:0000313" key="17">
    <source>
        <dbReference type="Proteomes" id="UP000269221"/>
    </source>
</evidence>
<evidence type="ECO:0000256" key="2">
    <source>
        <dbReference type="ARBA" id="ARBA00022737"/>
    </source>
</evidence>
<dbReference type="EMBL" id="QRBI01000209">
    <property type="protein sequence ID" value="RMB93344.1"/>
    <property type="molecule type" value="Genomic_DNA"/>
</dbReference>
<dbReference type="GO" id="GO:0042795">
    <property type="term" value="P:snRNA transcription by RNA polymerase II"/>
    <property type="evidence" value="ECO:0007669"/>
    <property type="project" value="TreeGrafter"/>
</dbReference>
<sequence>MSRGPGRAGPLRSPQGLDLDAERDKIRREIEQLERSLQPGGAESQLSLSESILISDDDDDDEDDDEDDEACHAEMEVEIEDSDDDDDDIESLPQDPETCLQMNHVYQEVIREKIEEVELLIAQNKEEQGPPSNEDTREKAAQGIKSFEQLRPTKWKAAEKTLLQESVVSDRLQRLLQPKLLKLSYWNQKLEKIKTETEKQIMEKQIKELEQEIEAINQLPESDLIGYRFDEHDWDKISNIHFNGQRSSEELRSVWQNWEHPSINKKEWTEEEIERLKQIAAKHNYLDWQTIAQELGTNRTAFQCLQKYQIYNKDFKRKEWTKDEDQMLLELVQEMRVGNHIPYKKIAYYMEGRDSAQLIYRWTKSVDPSLKKGRWTPEEDGMLMAAVKKYREKEWYKVRTEVPGRSDAQCRDRYLKALHWDLKKGKWSSKEEEQLIELVQKHGLGHWSRIASELPHRTGSQCRSKWSLMIGSKRKRSGATKRHHAEGSLSSSESSSEEDMELEYCSEEEISTTSKKCAVPSIDLWIPTGTDTQKATTERYQIQSLFPAARAGARSSFSDIARAGCDRDRAADVSRGLTTVLRGIRQSHATDMLVKNPAEVMAKASQCGKQVLWASLGDVRTILKKNTSFQRQLILKPPASLLASPPGAGAAVGQHVQRLPERAWRQSRERWRRFSLDRKLLMAVTPWVGNVLLPFTLKAGRMAFHHTKAAAIHKKMKSVGLTSTPLFALLIQLFQIDTKGCLKVIQERKLRQLELLKANKTSENTQTFSGNSPQACSQWNSQQNAVVCALTGSESCAPAVHRAPPAQWQRQKPKTVSELLQEKRLRESQAKKAMQRRTVLAAPQVLVSRPLIIQYPPQQIILSAQAGSKPAAPAGTDGQVWGSPVPTRTSAAGSASALVPENHSSAAPEPGESPGCSQGMDLQSSKKQNEEALESSPEGGGSPGVNPAAAEKAPDQGRCNGQITAGSSASAVLQNQAFVPQQIAAVPPGLESGQLSLSTPVTSELKSNRPQRRPVRLLPALVPPQAASPVTPNSIPPFKWVVTPQGLLLSAVQTVLGVPQEMPAAAGTSQCQTALTSNGNASDLEGIPDPAGANPPHPSSAETEEPNSQLFLGIPLGEEAEQSAMLLRVTSVSPGCSTPSVFAVTPACSDGFSVPPDSSAAPAAIPALSAVLLLKAQPPASTQGSDSQPVPSLTSVGRSSDSITANRSSSIPYSSREGVVLWPGAAAPHDSVPGSSGRSGAQAPRNRPFASKPCSAAFPPQPSTSSAEKNLLDFSLISLEDEGLVKEWLSGKQGVQVPSLQTGLPYLPPFLCSIKTLSKLLVQKAALEEQAASLLPSEASGDGGTGDVFHAIGELVQQKLGDNPAYLLLKARFLAAFTLPALLATLPPPRVETTLSANRKEDEESDDEEWQSEKMSEEESCGDELTAVQEDWRLKHEPADRDADVLNQTGQGCSLIPLTADMLEEDNDEICWNNLENFRVKLISVIDPSRITPYLRQCKVLSPDDEEQVLNDPSLVMRKRKAGVLLDILQRTGHKGFEAFMESLELYYPQLYKKITGKEPSRVFSMIIDTAGESGLSQVLMNEITKLQSAVQEERRKAQELTVWLHSKEDTLREMWVRDSLLRKHQERAQRMKEERDSLSKELRKCKDENYNLALNYAKLSEEKSAALMKNRDLLLEIDQLKHSLMKAEDDCKLERKHTMKLKHAIEQRPSHEVVWEIQQEKELLLAKNQELENTLQVAREQNCEKSLFKETLENDCSQTVEERRELVNTIYSLRKELRRAKVLQDKATAQTPHGALAGAICGTEREWGQCGSVSAHKQMLLTLSQQFAEEKEMLELQCTSLRKDSQMYKKRIEAVLQQMEEVASERDQALLTREQFHVQYSKNLVERDAYRKQIRELGERCDDMQLQLFQKESQLLATEAKLKRLQLELPTPTSDLDDSSSRDSQEQRGLALANEELAEKERRRMKDCFERYQRSPRSCSYRALKIRFVFQVCQTRSAKSISKAAYHRGVVIVTCPGCGNHHVIADNLGWFSDLEGKRNIEEILAAKGEKVRRVAGEEALELLLESSAEPGPQGQLAEGDSGEAPADPGSKGHT</sequence>
<dbReference type="Pfam" id="PF00619">
    <property type="entry name" value="CARD"/>
    <property type="match status" value="1"/>
</dbReference>
<feature type="region of interest" description="Disordered" evidence="10">
    <location>
        <begin position="866"/>
        <end position="963"/>
    </location>
</feature>
<evidence type="ECO:0000256" key="8">
    <source>
        <dbReference type="PROSITE-ProRule" id="PRU00834"/>
    </source>
</evidence>
<keyword evidence="2" id="KW-0677">Repeat</keyword>
<evidence type="ECO:0000256" key="7">
    <source>
        <dbReference type="ARBA" id="ARBA00023242"/>
    </source>
</evidence>
<name>A0A3M0IWY9_HIRRU</name>
<evidence type="ECO:0000256" key="9">
    <source>
        <dbReference type="SAM" id="Coils"/>
    </source>
</evidence>
<feature type="coiled-coil region" evidence="9">
    <location>
        <begin position="1622"/>
        <end position="1691"/>
    </location>
</feature>
<organism evidence="16 17">
    <name type="scientific">Hirundo rustica rustica</name>
    <dbReference type="NCBI Taxonomy" id="333673"/>
    <lineage>
        <taxon>Eukaryota</taxon>
        <taxon>Metazoa</taxon>
        <taxon>Chordata</taxon>
        <taxon>Craniata</taxon>
        <taxon>Vertebrata</taxon>
        <taxon>Euteleostomi</taxon>
        <taxon>Archelosauria</taxon>
        <taxon>Archosauria</taxon>
        <taxon>Dinosauria</taxon>
        <taxon>Saurischia</taxon>
        <taxon>Theropoda</taxon>
        <taxon>Coelurosauria</taxon>
        <taxon>Aves</taxon>
        <taxon>Neognathae</taxon>
        <taxon>Neoaves</taxon>
        <taxon>Telluraves</taxon>
        <taxon>Australaves</taxon>
        <taxon>Passeriformes</taxon>
        <taxon>Sylvioidea</taxon>
        <taxon>Hirundinidae</taxon>
        <taxon>Hirundo</taxon>
    </lineage>
</organism>
<keyword evidence="1" id="KW-0597">Phosphoprotein</keyword>
<evidence type="ECO:0000259" key="11">
    <source>
        <dbReference type="PROSITE" id="PS50090"/>
    </source>
</evidence>
<dbReference type="GO" id="GO:0042796">
    <property type="term" value="P:snRNA transcription by RNA polymerase III"/>
    <property type="evidence" value="ECO:0007669"/>
    <property type="project" value="TreeGrafter"/>
</dbReference>
<dbReference type="Gene3D" id="1.10.533.10">
    <property type="entry name" value="Death Domain, Fas"/>
    <property type="match status" value="1"/>
</dbReference>
<feature type="domain" description="CARD" evidence="12">
    <location>
        <begin position="1467"/>
        <end position="1559"/>
    </location>
</feature>
<dbReference type="GO" id="GO:0042981">
    <property type="term" value="P:regulation of apoptotic process"/>
    <property type="evidence" value="ECO:0007669"/>
    <property type="project" value="InterPro"/>
</dbReference>
<feature type="domain" description="Myb-like" evidence="11">
    <location>
        <begin position="260"/>
        <end position="312"/>
    </location>
</feature>
<dbReference type="PROSITE" id="PS51294">
    <property type="entry name" value="HTH_MYB"/>
    <property type="match status" value="3"/>
</dbReference>
<feature type="domain" description="HTH myb-type" evidence="14">
    <location>
        <begin position="367"/>
        <end position="422"/>
    </location>
</feature>
<protein>
    <recommendedName>
        <fullName evidence="18">snRNA-activating protein complex subunit 4</fullName>
    </recommendedName>
</protein>
<dbReference type="GO" id="GO:0008270">
    <property type="term" value="F:zinc ion binding"/>
    <property type="evidence" value="ECO:0007669"/>
    <property type="project" value="UniProtKB-KW"/>
</dbReference>
<feature type="compositionally biased region" description="Acidic residues" evidence="10">
    <location>
        <begin position="55"/>
        <end position="69"/>
    </location>
</feature>
<feature type="compositionally biased region" description="Low complexity" evidence="10">
    <location>
        <begin position="43"/>
        <end position="54"/>
    </location>
</feature>
<dbReference type="PANTHER" id="PTHR46621:SF1">
    <property type="entry name" value="SNRNA-ACTIVATING PROTEIN COMPLEX SUBUNIT 4"/>
    <property type="match status" value="1"/>
</dbReference>
<dbReference type="FunFam" id="1.10.10.60:FF:000321">
    <property type="entry name" value="Small nuclear RNA-activating complex, polypeptide 4"/>
    <property type="match status" value="1"/>
</dbReference>
<dbReference type="InterPro" id="IPR011029">
    <property type="entry name" value="DEATH-like_dom_sf"/>
</dbReference>
<dbReference type="OrthoDB" id="2143914at2759"/>
<dbReference type="CDD" id="cd00167">
    <property type="entry name" value="SANT"/>
    <property type="match status" value="3"/>
</dbReference>
<evidence type="ECO:0000256" key="3">
    <source>
        <dbReference type="ARBA" id="ARBA00023015"/>
    </source>
</evidence>
<feature type="domain" description="DNL-type" evidence="15">
    <location>
        <begin position="1980"/>
        <end position="2077"/>
    </location>
</feature>
<keyword evidence="17" id="KW-1185">Reference proteome</keyword>
<feature type="domain" description="SANT" evidence="13">
    <location>
        <begin position="422"/>
        <end position="465"/>
    </location>
</feature>
<evidence type="ECO:0008006" key="18">
    <source>
        <dbReference type="Google" id="ProtNLM"/>
    </source>
</evidence>
<dbReference type="PANTHER" id="PTHR46621">
    <property type="entry name" value="SNRNA-ACTIVATING PROTEIN COMPLEX SUBUNIT 4"/>
    <property type="match status" value="1"/>
</dbReference>
<dbReference type="InterPro" id="IPR051575">
    <property type="entry name" value="Myb-like_DNA-bd"/>
</dbReference>
<feature type="region of interest" description="Disordered" evidence="10">
    <location>
        <begin position="473"/>
        <end position="505"/>
    </location>
</feature>
<dbReference type="GO" id="GO:0019185">
    <property type="term" value="C:snRNA-activating protein complex"/>
    <property type="evidence" value="ECO:0007669"/>
    <property type="project" value="TreeGrafter"/>
</dbReference>
<dbReference type="Pfam" id="PF13921">
    <property type="entry name" value="Myb_DNA-bind_6"/>
    <property type="match status" value="1"/>
</dbReference>
<gene>
    <name evidence="16" type="ORF">DUI87_30038</name>
</gene>
<keyword evidence="7" id="KW-0539">Nucleus</keyword>
<evidence type="ECO:0000256" key="6">
    <source>
        <dbReference type="ARBA" id="ARBA00023163"/>
    </source>
</evidence>
<dbReference type="Proteomes" id="UP000269221">
    <property type="component" value="Unassembled WGS sequence"/>
</dbReference>
<feature type="coiled-coil region" evidence="9">
    <location>
        <begin position="187"/>
        <end position="219"/>
    </location>
</feature>
<dbReference type="InterPro" id="IPR001005">
    <property type="entry name" value="SANT/Myb"/>
</dbReference>
<dbReference type="InterPro" id="IPR042142">
    <property type="entry name" value="CARD_CARD9"/>
</dbReference>
<keyword evidence="5" id="KW-0238">DNA-binding</keyword>
<evidence type="ECO:0000256" key="1">
    <source>
        <dbReference type="ARBA" id="ARBA00022553"/>
    </source>
</evidence>
<feature type="region of interest" description="Disordered" evidence="10">
    <location>
        <begin position="1930"/>
        <end position="1956"/>
    </location>
</feature>
<dbReference type="PROSITE" id="PS50209">
    <property type="entry name" value="CARD"/>
    <property type="match status" value="1"/>
</dbReference>
<feature type="region of interest" description="Disordered" evidence="10">
    <location>
        <begin position="2065"/>
        <end position="2095"/>
    </location>
</feature>
<feature type="compositionally biased region" description="Polar residues" evidence="10">
    <location>
        <begin position="1069"/>
        <end position="1081"/>
    </location>
</feature>
<dbReference type="PROSITE" id="PS51293">
    <property type="entry name" value="SANT"/>
    <property type="match status" value="1"/>
</dbReference>
<dbReference type="FunFam" id="1.10.533.10:FF:000003">
    <property type="entry name" value="Caspase recruitment domain family, member 11"/>
    <property type="match status" value="1"/>
</dbReference>
<feature type="compositionally biased region" description="Basic and acidic residues" evidence="10">
    <location>
        <begin position="20"/>
        <end position="34"/>
    </location>
</feature>
<reference evidence="16 17" key="1">
    <citation type="submission" date="2018-07" db="EMBL/GenBank/DDBJ databases">
        <title>A high quality draft genome assembly of the barn swallow (H. rustica rustica).</title>
        <authorList>
            <person name="Formenti G."/>
            <person name="Chiara M."/>
            <person name="Poveda L."/>
            <person name="Francoijs K.-J."/>
            <person name="Bonisoli-Alquati A."/>
            <person name="Canova L."/>
            <person name="Gianfranceschi L."/>
            <person name="Horner D.S."/>
            <person name="Saino N."/>
        </authorList>
    </citation>
    <scope>NUCLEOTIDE SEQUENCE [LARGE SCALE GENOMIC DNA]</scope>
    <source>
        <strain evidence="16">Chelidonia</strain>
        <tissue evidence="16">Blood</tissue>
    </source>
</reference>
<evidence type="ECO:0000259" key="14">
    <source>
        <dbReference type="PROSITE" id="PS51294"/>
    </source>
</evidence>
<evidence type="ECO:0000259" key="15">
    <source>
        <dbReference type="PROSITE" id="PS51501"/>
    </source>
</evidence>
<dbReference type="InterPro" id="IPR017884">
    <property type="entry name" value="SANT_dom"/>
</dbReference>
<dbReference type="CDD" id="cd08809">
    <property type="entry name" value="CARD_CARD9"/>
    <property type="match status" value="1"/>
</dbReference>
<feature type="domain" description="Myb-like" evidence="11">
    <location>
        <begin position="419"/>
        <end position="470"/>
    </location>
</feature>
<dbReference type="Gene3D" id="1.10.10.60">
    <property type="entry name" value="Homeodomain-like"/>
    <property type="match status" value="4"/>
</dbReference>
<evidence type="ECO:0000256" key="10">
    <source>
        <dbReference type="SAM" id="MobiDB-lite"/>
    </source>
</evidence>
<feature type="region of interest" description="Disordered" evidence="10">
    <location>
        <begin position="1"/>
        <end position="95"/>
    </location>
</feature>
<dbReference type="InterPro" id="IPR009057">
    <property type="entry name" value="Homeodomain-like_sf"/>
</dbReference>
<proteinExistence type="predicted"/>
<dbReference type="Pfam" id="PF00249">
    <property type="entry name" value="Myb_DNA-binding"/>
    <property type="match status" value="2"/>
</dbReference>
<keyword evidence="3" id="KW-0805">Transcription regulation</keyword>
<keyword evidence="4 9" id="KW-0175">Coiled coil</keyword>
<evidence type="ECO:0000256" key="4">
    <source>
        <dbReference type="ARBA" id="ARBA00023054"/>
    </source>
</evidence>
<feature type="region of interest" description="Disordered" evidence="10">
    <location>
        <begin position="1224"/>
        <end position="1266"/>
    </location>
</feature>
<feature type="compositionally biased region" description="Acidic residues" evidence="10">
    <location>
        <begin position="495"/>
        <end position="505"/>
    </location>
</feature>
<feature type="compositionally biased region" description="Acidic residues" evidence="10">
    <location>
        <begin position="76"/>
        <end position="90"/>
    </location>
</feature>
<keyword evidence="8" id="KW-0863">Zinc-finger</keyword>
<feature type="compositionally biased region" description="Basic residues" evidence="10">
    <location>
        <begin position="473"/>
        <end position="484"/>
    </location>
</feature>
<evidence type="ECO:0000256" key="5">
    <source>
        <dbReference type="ARBA" id="ARBA00023125"/>
    </source>
</evidence>
<feature type="coiled-coil region" evidence="9">
    <location>
        <begin position="1715"/>
        <end position="1770"/>
    </location>
</feature>
<dbReference type="Pfam" id="PF05180">
    <property type="entry name" value="zf-DNL"/>
    <property type="match status" value="1"/>
</dbReference>
<feature type="region of interest" description="Disordered" evidence="10">
    <location>
        <begin position="1393"/>
        <end position="1423"/>
    </location>
</feature>
<dbReference type="InterPro" id="IPR007853">
    <property type="entry name" value="Znf_DNL-typ"/>
</dbReference>
<dbReference type="InterPro" id="IPR017930">
    <property type="entry name" value="Myb_dom"/>
</dbReference>
<dbReference type="SMART" id="SM00717">
    <property type="entry name" value="SANT"/>
    <property type="match status" value="4"/>
</dbReference>
<feature type="region of interest" description="Disordered" evidence="10">
    <location>
        <begin position="1179"/>
        <end position="1210"/>
    </location>
</feature>
<feature type="domain" description="HTH myb-type" evidence="14">
    <location>
        <begin position="423"/>
        <end position="474"/>
    </location>
</feature>
<dbReference type="STRING" id="333673.A0A3M0IWY9"/>
<keyword evidence="8" id="KW-0862">Zinc</keyword>
<dbReference type="SUPFAM" id="SSF46689">
    <property type="entry name" value="Homeodomain-like"/>
    <property type="match status" value="3"/>
</dbReference>
<feature type="coiled-coil region" evidence="9">
    <location>
        <begin position="1888"/>
        <end position="1929"/>
    </location>
</feature>
<dbReference type="GO" id="GO:0001006">
    <property type="term" value="F:RNA polymerase III type 3 promoter sequence-specific DNA binding"/>
    <property type="evidence" value="ECO:0007669"/>
    <property type="project" value="TreeGrafter"/>
</dbReference>
<evidence type="ECO:0000259" key="13">
    <source>
        <dbReference type="PROSITE" id="PS51293"/>
    </source>
</evidence>
<dbReference type="PROSITE" id="PS50090">
    <property type="entry name" value="MYB_LIKE"/>
    <property type="match status" value="4"/>
</dbReference>
<evidence type="ECO:0000259" key="12">
    <source>
        <dbReference type="PROSITE" id="PS50209"/>
    </source>
</evidence>